<dbReference type="SMART" id="SM00421">
    <property type="entry name" value="HTH_LUXR"/>
    <property type="match status" value="1"/>
</dbReference>
<dbReference type="Pfam" id="PF13191">
    <property type="entry name" value="AAA_16"/>
    <property type="match status" value="1"/>
</dbReference>
<feature type="domain" description="HTH luxR-type" evidence="3">
    <location>
        <begin position="860"/>
        <end position="925"/>
    </location>
</feature>
<proteinExistence type="predicted"/>
<dbReference type="AlphaFoldDB" id="A0A975Y213"/>
<name>A0A975Y213_9ACTN</name>
<dbReference type="GO" id="GO:0005524">
    <property type="term" value="F:ATP binding"/>
    <property type="evidence" value="ECO:0007669"/>
    <property type="project" value="UniProtKB-KW"/>
</dbReference>
<dbReference type="Proteomes" id="UP000683575">
    <property type="component" value="Chromosome"/>
</dbReference>
<dbReference type="GO" id="GO:0006355">
    <property type="term" value="P:regulation of DNA-templated transcription"/>
    <property type="evidence" value="ECO:0007669"/>
    <property type="project" value="InterPro"/>
</dbReference>
<sequence>MLHGRDVELARLAALVDDARHGTAGSVVVHGEPGAGKSALLREALSSADDVRVLRTQGLESESPLAFAALHRLLRPVLDLVARLPAPQAHALRVAFGQETGTAEPFLVGVATLSMLTEAAEDQPVVCVVDDAHWLDSASADALLFATRRLDADPVAVVFAARDSDARTFAPDGVPSVRLSGLDAASVRALLAENVPVAVPIQVSDRLVAETGGNPLALVELPTVLSEAQLDGSAALPPQLLLTSGVERVFLDRCRRLSDPAQTVMLVAVADDTGRLIDVQVAAAALGVGPDAVAEAERSGLLVLSGDTVTVRHPLVRSAVYQAATGLERRRAHRALADALDGVGDSDRATWHRAAAADGPDENLVAALDQVGARAGRRGGYRAAADAHERAADLTVDPHAKAGRQLAAARNAWASGQTARASTLLGAARERADDPLLLADVDRLRGRIAVNLGSAADAHRIFTRAAEQVAAHDPVRALEMAVAAAIAHSHGIDSGARLGAETIDVGVSPHDTPRTRCLKQLLVSTRLDIAGDRAAALRELRIAQQTALGAGDTLADLDLLGNLANAALHLGDDESHRRFYALMLSTARENGDGMAVLYALQRVPFSQYVGGQWAALRNSSEEAVTLALSVGQVAATAAPRAWLTLLAALEGRPDYDERLAVLEDLVAAHPPVGILAQPVEDLTRWAKAVRALLAGDAAGALHHFRRMAAASRPMQLPALMLMSAQDRVDAAVGADDHTQAAAWVADLEVLAAGTDLPWVHAATAFGRARTSEHGDASGGDRVPELFETSLAHHAAAHRPYDRARVQLGYGQYLRRSQRRVDARIQLRAALDTFEDLHVEALVERAAQELRASGESARRRDPSTLLDLTPMELKVAALVSQGLSNKDVAAQCWVSPRTVAFHLRNVFTKTGVTSRGELVHLGLDDPAPVPA</sequence>
<dbReference type="Pfam" id="PF00196">
    <property type="entry name" value="GerE"/>
    <property type="match status" value="1"/>
</dbReference>
<dbReference type="GO" id="GO:0004016">
    <property type="term" value="F:adenylate cyclase activity"/>
    <property type="evidence" value="ECO:0007669"/>
    <property type="project" value="TreeGrafter"/>
</dbReference>
<dbReference type="CDD" id="cd06170">
    <property type="entry name" value="LuxR_C_like"/>
    <property type="match status" value="1"/>
</dbReference>
<dbReference type="PANTHER" id="PTHR16305">
    <property type="entry name" value="TESTICULAR SOLUBLE ADENYLYL CYCLASE"/>
    <property type="match status" value="1"/>
</dbReference>
<dbReference type="EMBL" id="CP077062">
    <property type="protein sequence ID" value="QWZ09979.1"/>
    <property type="molecule type" value="Genomic_DNA"/>
</dbReference>
<evidence type="ECO:0000313" key="4">
    <source>
        <dbReference type="EMBL" id="QWZ09979.1"/>
    </source>
</evidence>
<dbReference type="PROSITE" id="PS00622">
    <property type="entry name" value="HTH_LUXR_1"/>
    <property type="match status" value="1"/>
</dbReference>
<organism evidence="4 5">
    <name type="scientific">Nocardioides panacis</name>
    <dbReference type="NCBI Taxonomy" id="2849501"/>
    <lineage>
        <taxon>Bacteria</taxon>
        <taxon>Bacillati</taxon>
        <taxon>Actinomycetota</taxon>
        <taxon>Actinomycetes</taxon>
        <taxon>Propionibacteriales</taxon>
        <taxon>Nocardioidaceae</taxon>
        <taxon>Nocardioides</taxon>
    </lineage>
</organism>
<dbReference type="InterPro" id="IPR000792">
    <property type="entry name" value="Tscrpt_reg_LuxR_C"/>
</dbReference>
<evidence type="ECO:0000313" key="5">
    <source>
        <dbReference type="Proteomes" id="UP000683575"/>
    </source>
</evidence>
<evidence type="ECO:0000256" key="1">
    <source>
        <dbReference type="ARBA" id="ARBA00022741"/>
    </source>
</evidence>
<dbReference type="PANTHER" id="PTHR16305:SF35">
    <property type="entry name" value="TRANSCRIPTIONAL ACTIVATOR DOMAIN"/>
    <property type="match status" value="1"/>
</dbReference>
<evidence type="ECO:0000259" key="3">
    <source>
        <dbReference type="PROSITE" id="PS50043"/>
    </source>
</evidence>
<dbReference type="KEGG" id="nps:KRR39_09740"/>
<accession>A0A975Y213</accession>
<evidence type="ECO:0000256" key="2">
    <source>
        <dbReference type="ARBA" id="ARBA00022840"/>
    </source>
</evidence>
<dbReference type="PROSITE" id="PS50043">
    <property type="entry name" value="HTH_LUXR_2"/>
    <property type="match status" value="1"/>
</dbReference>
<dbReference type="InterPro" id="IPR041664">
    <property type="entry name" value="AAA_16"/>
</dbReference>
<protein>
    <submittedName>
        <fullName evidence="4">AAA family ATPase</fullName>
    </submittedName>
</protein>
<keyword evidence="2" id="KW-0067">ATP-binding</keyword>
<keyword evidence="1" id="KW-0547">Nucleotide-binding</keyword>
<keyword evidence="5" id="KW-1185">Reference proteome</keyword>
<dbReference type="GO" id="GO:0005737">
    <property type="term" value="C:cytoplasm"/>
    <property type="evidence" value="ECO:0007669"/>
    <property type="project" value="TreeGrafter"/>
</dbReference>
<reference evidence="4" key="1">
    <citation type="submission" date="2021-06" db="EMBL/GenBank/DDBJ databases">
        <title>Complete genome sequence of Nocardioides sp. G188.</title>
        <authorList>
            <person name="Im W.-T."/>
        </authorList>
    </citation>
    <scope>NUCLEOTIDE SEQUENCE</scope>
    <source>
        <strain evidence="4">G188</strain>
    </source>
</reference>
<gene>
    <name evidence="4" type="ORF">KRR39_09740</name>
</gene>
<dbReference type="RefSeq" id="WP_216941825.1">
    <property type="nucleotide sequence ID" value="NZ_CP077062.1"/>
</dbReference>